<dbReference type="Proteomes" id="UP001274830">
    <property type="component" value="Unassembled WGS sequence"/>
</dbReference>
<keyword evidence="2" id="KW-1185">Reference proteome</keyword>
<name>A0AAE0WQ56_9PEZI</name>
<proteinExistence type="predicted"/>
<accession>A0AAE0WQ56</accession>
<organism evidence="1 2">
    <name type="scientific">Recurvomyces mirabilis</name>
    <dbReference type="NCBI Taxonomy" id="574656"/>
    <lineage>
        <taxon>Eukaryota</taxon>
        <taxon>Fungi</taxon>
        <taxon>Dikarya</taxon>
        <taxon>Ascomycota</taxon>
        <taxon>Pezizomycotina</taxon>
        <taxon>Dothideomycetes</taxon>
        <taxon>Dothideomycetidae</taxon>
        <taxon>Mycosphaerellales</taxon>
        <taxon>Teratosphaeriaceae</taxon>
        <taxon>Recurvomyces</taxon>
    </lineage>
</organism>
<dbReference type="AlphaFoldDB" id="A0AAE0WQ56"/>
<sequence length="72" mass="8365">MEKFDKWRDQKHSEEWEMINAFFEDGAAPDGEGETYGHKNDPPRYTIDGIKTRVERDIGVPFHRVGVGDVQE</sequence>
<gene>
    <name evidence="1" type="ORF">LTR78_004111</name>
</gene>
<evidence type="ECO:0000313" key="1">
    <source>
        <dbReference type="EMBL" id="KAK3675919.1"/>
    </source>
</evidence>
<reference evidence="1" key="1">
    <citation type="submission" date="2023-07" db="EMBL/GenBank/DDBJ databases">
        <title>Black Yeasts Isolated from many extreme environments.</title>
        <authorList>
            <person name="Coleine C."/>
            <person name="Stajich J.E."/>
            <person name="Selbmann L."/>
        </authorList>
    </citation>
    <scope>NUCLEOTIDE SEQUENCE</scope>
    <source>
        <strain evidence="1">CCFEE 5485</strain>
    </source>
</reference>
<evidence type="ECO:0000313" key="2">
    <source>
        <dbReference type="Proteomes" id="UP001274830"/>
    </source>
</evidence>
<protein>
    <submittedName>
        <fullName evidence="1">Uncharacterized protein</fullName>
    </submittedName>
</protein>
<dbReference type="EMBL" id="JAUTXT010000012">
    <property type="protein sequence ID" value="KAK3675919.1"/>
    <property type="molecule type" value="Genomic_DNA"/>
</dbReference>
<comment type="caution">
    <text evidence="1">The sequence shown here is derived from an EMBL/GenBank/DDBJ whole genome shotgun (WGS) entry which is preliminary data.</text>
</comment>